<keyword evidence="2" id="KW-1185">Reference proteome</keyword>
<sequence>MTEYRVSFNRIEDGVATFALYKDEKFQKHLQYDVEDLPEGVNQTQLDDQFRPEFEDGEVIALHYDQELTERKHEEFIKGDERYRSLLDDS</sequence>
<dbReference type="GeneID" id="76202675"/>
<evidence type="ECO:0000313" key="2">
    <source>
        <dbReference type="Proteomes" id="UP001596417"/>
    </source>
</evidence>
<reference evidence="1 2" key="1">
    <citation type="journal article" date="2019" name="Int. J. Syst. Evol. Microbiol.">
        <title>The Global Catalogue of Microorganisms (GCM) 10K type strain sequencing project: providing services to taxonomists for standard genome sequencing and annotation.</title>
        <authorList>
            <consortium name="The Broad Institute Genomics Platform"/>
            <consortium name="The Broad Institute Genome Sequencing Center for Infectious Disease"/>
            <person name="Wu L."/>
            <person name="Ma J."/>
        </authorList>
    </citation>
    <scope>NUCLEOTIDE SEQUENCE [LARGE SCALE GENOMIC DNA]</scope>
    <source>
        <strain evidence="1 2">RDMS1</strain>
    </source>
</reference>
<dbReference type="Proteomes" id="UP001596417">
    <property type="component" value="Unassembled WGS sequence"/>
</dbReference>
<evidence type="ECO:0000313" key="1">
    <source>
        <dbReference type="EMBL" id="MFC7193076.1"/>
    </source>
</evidence>
<dbReference type="EMBL" id="JBHTAX010000006">
    <property type="protein sequence ID" value="MFC7193076.1"/>
    <property type="molecule type" value="Genomic_DNA"/>
</dbReference>
<dbReference type="RefSeq" id="WP_264556788.1">
    <property type="nucleotide sequence ID" value="NZ_CP109982.1"/>
</dbReference>
<name>A0ABD5YXR6_9EURY</name>
<proteinExistence type="predicted"/>
<comment type="caution">
    <text evidence="1">The sequence shown here is derived from an EMBL/GenBank/DDBJ whole genome shotgun (WGS) entry which is preliminary data.</text>
</comment>
<accession>A0ABD5YXR6</accession>
<gene>
    <name evidence="1" type="ORF">ACFQL7_27075</name>
</gene>
<protein>
    <submittedName>
        <fullName evidence="1">Uncharacterized protein</fullName>
    </submittedName>
</protein>
<organism evidence="1 2">
    <name type="scientific">Halocatena marina</name>
    <dbReference type="NCBI Taxonomy" id="2934937"/>
    <lineage>
        <taxon>Archaea</taxon>
        <taxon>Methanobacteriati</taxon>
        <taxon>Methanobacteriota</taxon>
        <taxon>Stenosarchaea group</taxon>
        <taxon>Halobacteria</taxon>
        <taxon>Halobacteriales</taxon>
        <taxon>Natronomonadaceae</taxon>
        <taxon>Halocatena</taxon>
    </lineage>
</organism>
<dbReference type="AlphaFoldDB" id="A0ABD5YXR6"/>